<dbReference type="Gene3D" id="3.30.1330.60">
    <property type="entry name" value="OmpA-like domain"/>
    <property type="match status" value="1"/>
</dbReference>
<keyword evidence="1" id="KW-0472">Membrane</keyword>
<dbReference type="InterPro" id="IPR006665">
    <property type="entry name" value="OmpA-like"/>
</dbReference>
<dbReference type="PROSITE" id="PS51123">
    <property type="entry name" value="OMPA_2"/>
    <property type="match status" value="1"/>
</dbReference>
<proteinExistence type="predicted"/>
<dbReference type="NCBIfam" id="TIGR03349">
    <property type="entry name" value="IV_VI_DotU"/>
    <property type="match status" value="1"/>
</dbReference>
<evidence type="ECO:0000313" key="4">
    <source>
        <dbReference type="Proteomes" id="UP000013111"/>
    </source>
</evidence>
<dbReference type="GO" id="GO:0016020">
    <property type="term" value="C:membrane"/>
    <property type="evidence" value="ECO:0007669"/>
    <property type="project" value="UniProtKB-UniRule"/>
</dbReference>
<sequence>MTLQAPANPVTPVSQDNLLLAAALPLLNAIVQIRLAATHDDPSGLRHQLIDEIRQFEARCKRSELPYEMIIGARYCLCAVLDEAAAQTPWGSRGVWSGNGLLMTFHNESWGGDKVFQLLTRISQKPAQHLFLLEVIHYCLLLGYEGRYRNMDNGRLQRDAVRSRLAKLIQSVRAAPATDLLQPCEDSLHCAPWRPPLPLLACICVTVLMGCSIFSALNWRLGRAAEPLLRQIWQTPLPQLPGSKRGAVPQISFDLRQRLSDLIASHQLNVTEGDYGNRVILPADSLFSPPGTELTPEGRALIARVASAMESLKGTLLIAVYTDNRLLPSTQFTSNYEYSAAQAQAISNMMMQLIAQPCINVRAEGRADSRELLPNSSAHNRAQNRRVEITLFAAPEKDDCSHAAGNN</sequence>
<dbReference type="PANTHER" id="PTHR38033:SF1">
    <property type="entry name" value="DOTU FAMILY TYPE IV_VI SECRETION SYSTEM PROTEIN"/>
    <property type="match status" value="1"/>
</dbReference>
<dbReference type="NCBIfam" id="NF038228">
    <property type="entry name" value="IcmH_DotU_IVB"/>
    <property type="match status" value="1"/>
</dbReference>
<dbReference type="Proteomes" id="UP000013111">
    <property type="component" value="Unassembled WGS sequence"/>
</dbReference>
<feature type="domain" description="OmpA-like" evidence="2">
    <location>
        <begin position="275"/>
        <end position="395"/>
    </location>
</feature>
<dbReference type="GeneID" id="97605899"/>
<name>A0A831EQH1_ERWAM</name>
<reference evidence="3 4" key="1">
    <citation type="submission" date="2012-11" db="EMBL/GenBank/DDBJ databases">
        <authorList>
            <person name="Linke B."/>
        </authorList>
    </citation>
    <scope>NUCLEOTIDE SEQUENCE [LARGE SCALE GENOMIC DNA]</scope>
    <source>
        <strain evidence="4">CFBP 1232</strain>
    </source>
</reference>
<gene>
    <name evidence="3" type="ORF">BN437_1666</name>
</gene>
<dbReference type="InterPro" id="IPR017732">
    <property type="entry name" value="T4/T6SS_DotU"/>
</dbReference>
<evidence type="ECO:0000259" key="2">
    <source>
        <dbReference type="PROSITE" id="PS51123"/>
    </source>
</evidence>
<dbReference type="RefSeq" id="WP_004157332.1">
    <property type="nucleotide sequence ID" value="NZ_BAYW01000002.1"/>
</dbReference>
<dbReference type="AlphaFoldDB" id="A0A831EQH1"/>
<dbReference type="InterPro" id="IPR036737">
    <property type="entry name" value="OmpA-like_sf"/>
</dbReference>
<comment type="caution">
    <text evidence="3">The sequence shown here is derived from an EMBL/GenBank/DDBJ whole genome shotgun (WGS) entry which is preliminary data.</text>
</comment>
<dbReference type="CDD" id="cd07185">
    <property type="entry name" value="OmpA_C-like"/>
    <property type="match status" value="1"/>
</dbReference>
<dbReference type="InterPro" id="IPR038522">
    <property type="entry name" value="T4/T6SS_DotU_sf"/>
</dbReference>
<dbReference type="EMBL" id="CAPB01000012">
    <property type="protein sequence ID" value="CCO93601.1"/>
    <property type="molecule type" value="Genomic_DNA"/>
</dbReference>
<evidence type="ECO:0000256" key="1">
    <source>
        <dbReference type="PROSITE-ProRule" id="PRU00473"/>
    </source>
</evidence>
<organism evidence="3 4">
    <name type="scientific">Erwinia amylovora NBRC 12687 = CFBP 1232</name>
    <dbReference type="NCBI Taxonomy" id="1219359"/>
    <lineage>
        <taxon>Bacteria</taxon>
        <taxon>Pseudomonadati</taxon>
        <taxon>Pseudomonadota</taxon>
        <taxon>Gammaproteobacteria</taxon>
        <taxon>Enterobacterales</taxon>
        <taxon>Erwiniaceae</taxon>
        <taxon>Erwinia</taxon>
    </lineage>
</organism>
<dbReference type="Gene3D" id="1.25.40.590">
    <property type="entry name" value="Type IV / VI secretion system, DotU"/>
    <property type="match status" value="1"/>
</dbReference>
<dbReference type="PANTHER" id="PTHR38033">
    <property type="entry name" value="MEMBRANE PROTEIN-RELATED"/>
    <property type="match status" value="1"/>
</dbReference>
<evidence type="ECO:0000313" key="3">
    <source>
        <dbReference type="EMBL" id="CCO93601.1"/>
    </source>
</evidence>
<dbReference type="SUPFAM" id="SSF103088">
    <property type="entry name" value="OmpA-like"/>
    <property type="match status" value="1"/>
</dbReference>
<reference evidence="3 4" key="2">
    <citation type="submission" date="2013-04" db="EMBL/GenBank/DDBJ databases">
        <title>Comparative genomics of 12 strains of Erwinia amylovora identifies a pan-genome with a large conserved core and provides insights into host specificity.</title>
        <authorList>
            <person name="Mann R.A."/>
            <person name="Smits T.H.M."/>
            <person name="Buehlmann A."/>
            <person name="Blom J."/>
            <person name="Goesmann A."/>
            <person name="Frey J.E."/>
            <person name="Plummer K.M."/>
            <person name="Beer S.V."/>
            <person name="Luck J."/>
            <person name="Duffy B."/>
            <person name="Rodoni B."/>
        </authorList>
    </citation>
    <scope>NUCLEOTIDE SEQUENCE [LARGE SCALE GENOMIC DNA]</scope>
    <source>
        <strain evidence="4">CFBP 1232</strain>
    </source>
</reference>
<accession>A0A831EQH1</accession>
<protein>
    <submittedName>
        <fullName evidence="3">Type VI secretion system, core protein</fullName>
    </submittedName>
</protein>
<dbReference type="Pfam" id="PF09850">
    <property type="entry name" value="DotU"/>
    <property type="match status" value="1"/>
</dbReference>